<evidence type="ECO:0000313" key="4">
    <source>
        <dbReference type="Proteomes" id="UP000257109"/>
    </source>
</evidence>
<sequence>MEVKTIFLHGDLEEHVYMEQPERLTIRDVSIIVVLMLRVLLTVFLYIVMQLFIDDMLIATNNLCNVNELKILLGKEFDMKNLGVAKKILGMDIHGDKSLLSLTI</sequence>
<feature type="non-terminal residue" evidence="3">
    <location>
        <position position="1"/>
    </location>
</feature>
<name>A0A371H219_MUCPR</name>
<keyword evidence="1" id="KW-1133">Transmembrane helix</keyword>
<gene>
    <name evidence="3" type="ORF">CR513_20434</name>
</gene>
<keyword evidence="1" id="KW-0472">Membrane</keyword>
<accession>A0A371H219</accession>
<dbReference type="Pfam" id="PF07727">
    <property type="entry name" value="RVT_2"/>
    <property type="match status" value="1"/>
</dbReference>
<dbReference type="Proteomes" id="UP000257109">
    <property type="component" value="Unassembled WGS sequence"/>
</dbReference>
<keyword evidence="4" id="KW-1185">Reference proteome</keyword>
<protein>
    <recommendedName>
        <fullName evidence="2">Reverse transcriptase Ty1/copia-type domain-containing protein</fullName>
    </recommendedName>
</protein>
<keyword evidence="1" id="KW-0812">Transmembrane</keyword>
<evidence type="ECO:0000259" key="2">
    <source>
        <dbReference type="Pfam" id="PF07727"/>
    </source>
</evidence>
<evidence type="ECO:0000256" key="1">
    <source>
        <dbReference type="SAM" id="Phobius"/>
    </source>
</evidence>
<feature type="domain" description="Reverse transcriptase Ty1/copia-type" evidence="2">
    <location>
        <begin position="47"/>
        <end position="101"/>
    </location>
</feature>
<organism evidence="3 4">
    <name type="scientific">Mucuna pruriens</name>
    <name type="common">Velvet bean</name>
    <name type="synonym">Dolichos pruriens</name>
    <dbReference type="NCBI Taxonomy" id="157652"/>
    <lineage>
        <taxon>Eukaryota</taxon>
        <taxon>Viridiplantae</taxon>
        <taxon>Streptophyta</taxon>
        <taxon>Embryophyta</taxon>
        <taxon>Tracheophyta</taxon>
        <taxon>Spermatophyta</taxon>
        <taxon>Magnoliopsida</taxon>
        <taxon>eudicotyledons</taxon>
        <taxon>Gunneridae</taxon>
        <taxon>Pentapetalae</taxon>
        <taxon>rosids</taxon>
        <taxon>fabids</taxon>
        <taxon>Fabales</taxon>
        <taxon>Fabaceae</taxon>
        <taxon>Papilionoideae</taxon>
        <taxon>50 kb inversion clade</taxon>
        <taxon>NPAAA clade</taxon>
        <taxon>indigoferoid/millettioid clade</taxon>
        <taxon>Phaseoleae</taxon>
        <taxon>Mucuna</taxon>
    </lineage>
</organism>
<feature type="transmembrane region" description="Helical" evidence="1">
    <location>
        <begin position="29"/>
        <end position="48"/>
    </location>
</feature>
<dbReference type="OrthoDB" id="1692315at2759"/>
<dbReference type="AlphaFoldDB" id="A0A371H219"/>
<proteinExistence type="predicted"/>
<reference evidence="3" key="1">
    <citation type="submission" date="2018-05" db="EMBL/GenBank/DDBJ databases">
        <title>Draft genome of Mucuna pruriens seed.</title>
        <authorList>
            <person name="Nnadi N.E."/>
            <person name="Vos R."/>
            <person name="Hasami M.H."/>
            <person name="Devisetty U.K."/>
            <person name="Aguiy J.C."/>
        </authorList>
    </citation>
    <scope>NUCLEOTIDE SEQUENCE [LARGE SCALE GENOMIC DNA]</scope>
    <source>
        <strain evidence="3">JCA_2017</strain>
    </source>
</reference>
<dbReference type="InterPro" id="IPR013103">
    <property type="entry name" value="RVT_2"/>
</dbReference>
<dbReference type="EMBL" id="QJKJ01003795">
    <property type="protein sequence ID" value="RDX96864.1"/>
    <property type="molecule type" value="Genomic_DNA"/>
</dbReference>
<comment type="caution">
    <text evidence="3">The sequence shown here is derived from an EMBL/GenBank/DDBJ whole genome shotgun (WGS) entry which is preliminary data.</text>
</comment>
<evidence type="ECO:0000313" key="3">
    <source>
        <dbReference type="EMBL" id="RDX96864.1"/>
    </source>
</evidence>